<reference evidence="5" key="1">
    <citation type="submission" date="2021-01" db="EMBL/GenBank/DDBJ databases">
        <authorList>
            <person name="Corre E."/>
            <person name="Pelletier E."/>
            <person name="Niang G."/>
            <person name="Scheremetjew M."/>
            <person name="Finn R."/>
            <person name="Kale V."/>
            <person name="Holt S."/>
            <person name="Cochrane G."/>
            <person name="Meng A."/>
            <person name="Brown T."/>
            <person name="Cohen L."/>
        </authorList>
    </citation>
    <scope>NUCLEOTIDE SEQUENCE</scope>
    <source>
        <strain evidence="5">GSO104</strain>
    </source>
</reference>
<gene>
    <name evidence="5" type="ORF">DBRI00130_LOCUS8491</name>
</gene>
<evidence type="ECO:0000256" key="3">
    <source>
        <dbReference type="ARBA" id="ARBA00022842"/>
    </source>
</evidence>
<evidence type="ECO:0000313" key="5">
    <source>
        <dbReference type="EMBL" id="CAE4594977.1"/>
    </source>
</evidence>
<keyword evidence="4" id="KW-0175">Coiled coil</keyword>
<keyword evidence="2" id="KW-0378">Hydrolase</keyword>
<evidence type="ECO:0000256" key="2">
    <source>
        <dbReference type="ARBA" id="ARBA00022801"/>
    </source>
</evidence>
<feature type="coiled-coil region" evidence="4">
    <location>
        <begin position="119"/>
        <end position="169"/>
    </location>
</feature>
<accession>A0A7S4QX41</accession>
<dbReference type="AlphaFoldDB" id="A0A7S4QX41"/>
<dbReference type="Pfam" id="PF05761">
    <property type="entry name" value="5_nucleotid"/>
    <property type="match status" value="1"/>
</dbReference>
<dbReference type="SUPFAM" id="SSF56784">
    <property type="entry name" value="HAD-like"/>
    <property type="match status" value="1"/>
</dbReference>
<dbReference type="EMBL" id="HBNS01010517">
    <property type="protein sequence ID" value="CAE4594977.1"/>
    <property type="molecule type" value="Transcribed_RNA"/>
</dbReference>
<evidence type="ECO:0000256" key="1">
    <source>
        <dbReference type="ARBA" id="ARBA00022723"/>
    </source>
</evidence>
<keyword evidence="1" id="KW-0479">Metal-binding</keyword>
<dbReference type="InterPro" id="IPR036412">
    <property type="entry name" value="HAD-like_sf"/>
</dbReference>
<name>A0A7S4QX41_9STRA</name>
<sequence length="272" mass="31087">MRKLNHPCHNAPLLTAIYLMAAASSSSFNTRVMAFVVPYPKLTSLSSPLKNIPSVPSKYCPPTTTCAISRTRINTRKATHLNLKASTIDVDAYMGDDYNTRYITQYDDTDATLPRHVTNEDVNNIITKAEKVIQDLQKTASALQDQMEVERLNQSSLTLEEEEDDVERDDDVVFANSYVDLGKVDTVGFDYDYTLVTYTNELLELIYDMALKRLVEEKQYPSEMLDAGLKFDPNFSIRGKWFVHCVCFCIFFRTNYNIYLSLSFSFRSCCRS</sequence>
<dbReference type="InterPro" id="IPR008380">
    <property type="entry name" value="HAD-SF_hydro_IG_5-nucl"/>
</dbReference>
<evidence type="ECO:0000256" key="4">
    <source>
        <dbReference type="SAM" id="Coils"/>
    </source>
</evidence>
<keyword evidence="3" id="KW-0460">Magnesium</keyword>
<dbReference type="GO" id="GO:0008253">
    <property type="term" value="F:5'-nucleotidase activity"/>
    <property type="evidence" value="ECO:0007669"/>
    <property type="project" value="TreeGrafter"/>
</dbReference>
<dbReference type="GO" id="GO:0046872">
    <property type="term" value="F:metal ion binding"/>
    <property type="evidence" value="ECO:0007669"/>
    <property type="project" value="UniProtKB-KW"/>
</dbReference>
<dbReference type="PANTHER" id="PTHR12103:SF12">
    <property type="entry name" value="FI20020P1"/>
    <property type="match status" value="1"/>
</dbReference>
<protein>
    <recommendedName>
        <fullName evidence="6">5'-nucleotidase</fullName>
    </recommendedName>
</protein>
<dbReference type="PANTHER" id="PTHR12103">
    <property type="entry name" value="5'-NUCLEOTIDASE DOMAIN-CONTAINING"/>
    <property type="match status" value="1"/>
</dbReference>
<organism evidence="5">
    <name type="scientific">Ditylum brightwellii</name>
    <dbReference type="NCBI Taxonomy" id="49249"/>
    <lineage>
        <taxon>Eukaryota</taxon>
        <taxon>Sar</taxon>
        <taxon>Stramenopiles</taxon>
        <taxon>Ochrophyta</taxon>
        <taxon>Bacillariophyta</taxon>
        <taxon>Mediophyceae</taxon>
        <taxon>Lithodesmiophycidae</taxon>
        <taxon>Lithodesmiales</taxon>
        <taxon>Lithodesmiaceae</taxon>
        <taxon>Ditylum</taxon>
    </lineage>
</organism>
<evidence type="ECO:0008006" key="6">
    <source>
        <dbReference type="Google" id="ProtNLM"/>
    </source>
</evidence>
<proteinExistence type="predicted"/>